<evidence type="ECO:0000256" key="6">
    <source>
        <dbReference type="ARBA" id="ARBA00023136"/>
    </source>
</evidence>
<keyword evidence="5 7" id="KW-1133">Transmembrane helix</keyword>
<evidence type="ECO:0000259" key="8">
    <source>
        <dbReference type="Pfam" id="PF02397"/>
    </source>
</evidence>
<dbReference type="NCBIfam" id="TIGR03025">
    <property type="entry name" value="EPS_sugtrans"/>
    <property type="match status" value="1"/>
</dbReference>
<name>A0ABZ2ZGP4_9BACI</name>
<keyword evidence="4 7" id="KW-0812">Transmembrane</keyword>
<evidence type="ECO:0000256" key="4">
    <source>
        <dbReference type="ARBA" id="ARBA00022692"/>
    </source>
</evidence>
<dbReference type="PANTHER" id="PTHR30576:SF0">
    <property type="entry name" value="UNDECAPRENYL-PHOSPHATE N-ACETYLGALACTOSAMINYL 1-PHOSPHATE TRANSFERASE-RELATED"/>
    <property type="match status" value="1"/>
</dbReference>
<feature type="transmembrane region" description="Helical" evidence="7">
    <location>
        <begin position="5"/>
        <end position="25"/>
    </location>
</feature>
<evidence type="ECO:0000256" key="2">
    <source>
        <dbReference type="ARBA" id="ARBA00006464"/>
    </source>
</evidence>
<gene>
    <name evidence="9" type="ORF">AADC60_22745</name>
</gene>
<comment type="subcellular location">
    <subcellularLocation>
        <location evidence="1">Membrane</location>
        <topology evidence="1">Multi-pass membrane protein</topology>
    </subcellularLocation>
</comment>
<dbReference type="EMBL" id="CP151651">
    <property type="protein sequence ID" value="WZP06844.1"/>
    <property type="molecule type" value="Genomic_DNA"/>
</dbReference>
<evidence type="ECO:0000256" key="1">
    <source>
        <dbReference type="ARBA" id="ARBA00004141"/>
    </source>
</evidence>
<protein>
    <submittedName>
        <fullName evidence="9">Sugar transferase</fullName>
        <ecNumber evidence="9">2.7.8.-</ecNumber>
    </submittedName>
</protein>
<feature type="domain" description="Bacterial sugar transferase" evidence="8">
    <location>
        <begin position="242"/>
        <end position="423"/>
    </location>
</feature>
<organism evidence="9 10">
    <name type="scientific">Cytobacillus pseudoceanisediminis</name>
    <dbReference type="NCBI Taxonomy" id="3051614"/>
    <lineage>
        <taxon>Bacteria</taxon>
        <taxon>Bacillati</taxon>
        <taxon>Bacillota</taxon>
        <taxon>Bacilli</taxon>
        <taxon>Bacillales</taxon>
        <taxon>Bacillaceae</taxon>
        <taxon>Cytobacillus</taxon>
    </lineage>
</organism>
<dbReference type="InterPro" id="IPR017475">
    <property type="entry name" value="EPS_sugar_tfrase"/>
</dbReference>
<reference evidence="9 10" key="1">
    <citation type="submission" date="2024-04" db="EMBL/GenBank/DDBJ databases">
        <title>Screening of coral probiotics and analysis of their probiotic properties.</title>
        <authorList>
            <person name="Wang S."/>
        </authorList>
    </citation>
    <scope>NUCLEOTIDE SEQUENCE [LARGE SCALE GENOMIC DNA]</scope>
    <source>
        <strain evidence="9 10">GXU-Z9</strain>
    </source>
</reference>
<feature type="transmembrane region" description="Helical" evidence="7">
    <location>
        <begin position="247"/>
        <end position="270"/>
    </location>
</feature>
<accession>A0ABZ2ZGP4</accession>
<dbReference type="GO" id="GO:0016740">
    <property type="term" value="F:transferase activity"/>
    <property type="evidence" value="ECO:0007669"/>
    <property type="project" value="UniProtKB-KW"/>
</dbReference>
<feature type="transmembrane region" description="Helical" evidence="7">
    <location>
        <begin position="98"/>
        <end position="121"/>
    </location>
</feature>
<dbReference type="EC" id="2.7.8.-" evidence="9"/>
<dbReference type="Proteomes" id="UP001472074">
    <property type="component" value="Chromosome"/>
</dbReference>
<evidence type="ECO:0000313" key="9">
    <source>
        <dbReference type="EMBL" id="WZP06844.1"/>
    </source>
</evidence>
<feature type="transmembrane region" description="Helical" evidence="7">
    <location>
        <begin position="37"/>
        <end position="56"/>
    </location>
</feature>
<dbReference type="RefSeq" id="WP_192907819.1">
    <property type="nucleotide sequence ID" value="NZ_CP151651.1"/>
</dbReference>
<evidence type="ECO:0000313" key="10">
    <source>
        <dbReference type="Proteomes" id="UP001472074"/>
    </source>
</evidence>
<keyword evidence="10" id="KW-1185">Reference proteome</keyword>
<evidence type="ECO:0000256" key="7">
    <source>
        <dbReference type="SAM" id="Phobius"/>
    </source>
</evidence>
<sequence>MILAILDIGLVFLGYIVTIWFYHVFSIPAELESLNLLWLLVPSAAAFIFFYFFDLYKNLRGNSLKTQLYSRVLPMILFSIFVSASSCLGSLLFYRKSFFIEAFFIQIILLAAVHAGIWLIANNLHGRKRVIIICEDENTGQSLAQKFHRHKWFEISGYLPLNQIAHLENYVNKFDVFLLAPTIIGQLKSDILNLCIKNGKEVLIVPHVSDLFVQSAKSQQVGDMLVIPINAPGLNIWQRIIKRGFDVVTSVILLVLASPIFLLLLIIIPLTSSGPAIYKQERIGLNGKPYWIYKFRSMIEDAEKITGPVLAASKDTRITIIGRFLRAIRLDELPQLLNVLKGEMSLIGPRPEREFFISQFKEKLPDYPYRLSVKPGITGLAQVLAYYSTTAEDKLRFDLLYVRNYSFSLDLKILFQTLQVVLQRDRAQGLLKNNNYGHQNLIKSLKQDKAI</sequence>
<evidence type="ECO:0000256" key="3">
    <source>
        <dbReference type="ARBA" id="ARBA00022679"/>
    </source>
</evidence>
<dbReference type="PANTHER" id="PTHR30576">
    <property type="entry name" value="COLANIC BIOSYNTHESIS UDP-GLUCOSE LIPID CARRIER TRANSFERASE"/>
    <property type="match status" value="1"/>
</dbReference>
<comment type="similarity">
    <text evidence="2">Belongs to the bacterial sugar transferase family.</text>
</comment>
<evidence type="ECO:0000256" key="5">
    <source>
        <dbReference type="ARBA" id="ARBA00022989"/>
    </source>
</evidence>
<feature type="transmembrane region" description="Helical" evidence="7">
    <location>
        <begin position="68"/>
        <end position="92"/>
    </location>
</feature>
<proteinExistence type="inferred from homology"/>
<dbReference type="Pfam" id="PF02397">
    <property type="entry name" value="Bac_transf"/>
    <property type="match status" value="1"/>
</dbReference>
<keyword evidence="3 9" id="KW-0808">Transferase</keyword>
<dbReference type="InterPro" id="IPR003362">
    <property type="entry name" value="Bact_transf"/>
</dbReference>
<keyword evidence="6 7" id="KW-0472">Membrane</keyword>